<dbReference type="SMART" id="SM00546">
    <property type="entry name" value="CUE"/>
    <property type="match status" value="1"/>
</dbReference>
<protein>
    <recommendedName>
        <fullName evidence="2">CUE domain-containing protein</fullName>
    </recommendedName>
</protein>
<dbReference type="CDD" id="cd14364">
    <property type="entry name" value="CUE_ASCC2"/>
    <property type="match status" value="1"/>
</dbReference>
<dbReference type="AlphaFoldDB" id="A0A8H3F8G8"/>
<feature type="region of interest" description="Disordered" evidence="1">
    <location>
        <begin position="381"/>
        <end position="411"/>
    </location>
</feature>
<feature type="compositionally biased region" description="Basic residues" evidence="1">
    <location>
        <begin position="655"/>
        <end position="669"/>
    </location>
</feature>
<dbReference type="InterPro" id="IPR041800">
    <property type="entry name" value="ASCC2_CUE"/>
</dbReference>
<dbReference type="GO" id="GO:0043130">
    <property type="term" value="F:ubiquitin binding"/>
    <property type="evidence" value="ECO:0007669"/>
    <property type="project" value="InterPro"/>
</dbReference>
<dbReference type="PANTHER" id="PTHR21494:SF0">
    <property type="entry name" value="ACTIVATING SIGNAL COINTEGRATOR 1 COMPLEX SUBUNIT 2"/>
    <property type="match status" value="1"/>
</dbReference>
<feature type="region of interest" description="Disordered" evidence="1">
    <location>
        <begin position="576"/>
        <end position="675"/>
    </location>
</feature>
<organism evidence="3 4">
    <name type="scientific">Heterodermia speciosa</name>
    <dbReference type="NCBI Taxonomy" id="116794"/>
    <lineage>
        <taxon>Eukaryota</taxon>
        <taxon>Fungi</taxon>
        <taxon>Dikarya</taxon>
        <taxon>Ascomycota</taxon>
        <taxon>Pezizomycotina</taxon>
        <taxon>Lecanoromycetes</taxon>
        <taxon>OSLEUM clade</taxon>
        <taxon>Lecanoromycetidae</taxon>
        <taxon>Caliciales</taxon>
        <taxon>Physciaceae</taxon>
        <taxon>Heterodermia</taxon>
    </lineage>
</organism>
<feature type="domain" description="CUE" evidence="2">
    <location>
        <begin position="322"/>
        <end position="365"/>
    </location>
</feature>
<sequence>MSLPQFAAFPPRQLRTALLPIEWEACLDSWVSLARAHLLLPQKLFSLNLNKDSSITDFLISYLHQNTIAEDLTGSDAQKKGALRSNVFLLVHRAFTDGDPTPLPLLEASFLEDLSIIYGRNASLRELLIRTWTSRNLDSLSTSFRKRKSALLRIIEDGNTNTDLEDSLYRTASLINVLYQYGQFLMEGSDFLDCLATCYEHKSPGLQKKLLVTAYLCLTSLLEPDNPRTSILIDHVYSLKKTSGHVNLLKALCSSTHFLQKLRSRLSGPEAARAKPLLQQLGVFETTASGRPRKLIKRKINKGKSRAREEYGHDALNNVHFHRISQITQIQDLFPDLGSSFIVKLLDEYDDDTEQVAAHLLDDSLPLHLRQADRTENIMPDEQSSDLASNLVPRSTPPLVPQSDDTGPRSRRTVFDGDAFSNLTISPSQLHYGRVANTTQTADSLLSAPSSTTNKAAILAALAAFDADDDEHDDTYDAEDVGGTVDSAQPGTSDDVMDAEGLKQDQHEETLFQVWKTTPGLFGRDWTTRRSQARVALKSEIGMTDEAIEGWAIMLQRDPRKLKRLESKFSMVEVEQQRGLAKSAWTKNPAGSGTATEEEGDTDGDAGSHPLGGRGGARGGRGRGRGGRGGNVAGPVDDRGTQVARQRKDANKASRANHNRRNQRAKKMARGGFPG</sequence>
<dbReference type="PROSITE" id="PS51140">
    <property type="entry name" value="CUE"/>
    <property type="match status" value="1"/>
</dbReference>
<dbReference type="SUPFAM" id="SSF46934">
    <property type="entry name" value="UBA-like"/>
    <property type="match status" value="1"/>
</dbReference>
<gene>
    <name evidence="3" type="ORF">HETSPECPRED_004158</name>
</gene>
<dbReference type="Gene3D" id="1.10.8.10">
    <property type="entry name" value="DNA helicase RuvA subunit, C-terminal domain"/>
    <property type="match status" value="1"/>
</dbReference>
<keyword evidence="4" id="KW-1185">Reference proteome</keyword>
<dbReference type="InterPro" id="IPR009060">
    <property type="entry name" value="UBA-like_sf"/>
</dbReference>
<reference evidence="3" key="1">
    <citation type="submission" date="2021-03" db="EMBL/GenBank/DDBJ databases">
        <authorList>
            <person name="Tagirdzhanova G."/>
        </authorList>
    </citation>
    <scope>NUCLEOTIDE SEQUENCE</scope>
</reference>
<dbReference type="Proteomes" id="UP000664521">
    <property type="component" value="Unassembled WGS sequence"/>
</dbReference>
<evidence type="ECO:0000313" key="3">
    <source>
        <dbReference type="EMBL" id="CAF9920086.1"/>
    </source>
</evidence>
<dbReference type="Pfam" id="PF02845">
    <property type="entry name" value="CUE"/>
    <property type="match status" value="1"/>
</dbReference>
<accession>A0A8H3F8G8</accession>
<proteinExistence type="predicted"/>
<feature type="compositionally biased region" description="Polar residues" evidence="1">
    <location>
        <begin position="585"/>
        <end position="595"/>
    </location>
</feature>
<evidence type="ECO:0000259" key="2">
    <source>
        <dbReference type="PROSITE" id="PS51140"/>
    </source>
</evidence>
<dbReference type="PANTHER" id="PTHR21494">
    <property type="entry name" value="ACTIVATING SIGNAL COINTEGRATOR 1 COMPLEX SUBUNIT 2 ASC-1 COMPLEX SUBUNIT P100"/>
    <property type="match status" value="1"/>
</dbReference>
<comment type="caution">
    <text evidence="3">The sequence shown here is derived from an EMBL/GenBank/DDBJ whole genome shotgun (WGS) entry which is preliminary data.</text>
</comment>
<name>A0A8H3F8G8_9LECA</name>
<dbReference type="OrthoDB" id="5577209at2759"/>
<feature type="compositionally biased region" description="Basic and acidic residues" evidence="1">
    <location>
        <begin position="636"/>
        <end position="652"/>
    </location>
</feature>
<evidence type="ECO:0000313" key="4">
    <source>
        <dbReference type="Proteomes" id="UP000664521"/>
    </source>
</evidence>
<dbReference type="InterPro" id="IPR003892">
    <property type="entry name" value="CUE"/>
</dbReference>
<dbReference type="EMBL" id="CAJPDS010000025">
    <property type="protein sequence ID" value="CAF9920086.1"/>
    <property type="molecule type" value="Genomic_DNA"/>
</dbReference>
<feature type="compositionally biased region" description="Gly residues" evidence="1">
    <location>
        <begin position="610"/>
        <end position="619"/>
    </location>
</feature>
<dbReference type="InterPro" id="IPR052586">
    <property type="entry name" value="ASCC2"/>
</dbReference>
<evidence type="ECO:0000256" key="1">
    <source>
        <dbReference type="SAM" id="MobiDB-lite"/>
    </source>
</evidence>